<evidence type="ECO:0000259" key="8">
    <source>
        <dbReference type="PROSITE" id="PS50252"/>
    </source>
</evidence>
<evidence type="ECO:0000256" key="1">
    <source>
        <dbReference type="ARBA" id="ARBA00004123"/>
    </source>
</evidence>
<dbReference type="SMART" id="SM00425">
    <property type="entry name" value="TBOX"/>
    <property type="match status" value="1"/>
</dbReference>
<dbReference type="PROSITE" id="PS01264">
    <property type="entry name" value="TBOX_2"/>
    <property type="match status" value="1"/>
</dbReference>
<evidence type="ECO:0000256" key="2">
    <source>
        <dbReference type="ARBA" id="ARBA00022473"/>
    </source>
</evidence>
<evidence type="ECO:0000256" key="6">
    <source>
        <dbReference type="ARBA" id="ARBA00023242"/>
    </source>
</evidence>
<keyword evidence="4 7" id="KW-0238">DNA-binding</keyword>
<dbReference type="AlphaFoldDB" id="A0A411JKL0"/>
<dbReference type="GO" id="GO:0001708">
    <property type="term" value="P:cell fate specification"/>
    <property type="evidence" value="ECO:0007669"/>
    <property type="project" value="TreeGrafter"/>
</dbReference>
<dbReference type="EMBL" id="MK005874">
    <property type="protein sequence ID" value="QBC65504.1"/>
    <property type="molecule type" value="mRNA"/>
</dbReference>
<dbReference type="Pfam" id="PF00907">
    <property type="entry name" value="T-box"/>
    <property type="match status" value="1"/>
</dbReference>
<dbReference type="InterPro" id="IPR046360">
    <property type="entry name" value="T-box_DNA-bd"/>
</dbReference>
<dbReference type="FunFam" id="2.60.40.820:FF:000002">
    <property type="entry name" value="T-box transcription factor Brachyury"/>
    <property type="match status" value="1"/>
</dbReference>
<protein>
    <submittedName>
        <fullName evidence="9">Brachyury 2</fullName>
    </submittedName>
</protein>
<evidence type="ECO:0000256" key="4">
    <source>
        <dbReference type="ARBA" id="ARBA00023125"/>
    </source>
</evidence>
<dbReference type="GO" id="GO:0005634">
    <property type="term" value="C:nucleus"/>
    <property type="evidence" value="ECO:0007669"/>
    <property type="project" value="UniProtKB-SubCell"/>
</dbReference>
<dbReference type="GO" id="GO:0001707">
    <property type="term" value="P:mesoderm formation"/>
    <property type="evidence" value="ECO:0007669"/>
    <property type="project" value="TreeGrafter"/>
</dbReference>
<dbReference type="PANTHER" id="PTHR11267:SF106">
    <property type="entry name" value="T-RELATED PROTEIN"/>
    <property type="match status" value="1"/>
</dbReference>
<evidence type="ECO:0000256" key="3">
    <source>
        <dbReference type="ARBA" id="ARBA00023015"/>
    </source>
</evidence>
<comment type="subcellular location">
    <subcellularLocation>
        <location evidence="1 7">Nucleus</location>
    </subcellularLocation>
</comment>
<dbReference type="InterPro" id="IPR018186">
    <property type="entry name" value="TF_T-box_CS"/>
</dbReference>
<dbReference type="Gene3D" id="2.60.40.820">
    <property type="entry name" value="Transcription factor, T-box"/>
    <property type="match status" value="1"/>
</dbReference>
<dbReference type="PANTHER" id="PTHR11267">
    <property type="entry name" value="T-BOX PROTEIN-RELATED"/>
    <property type="match status" value="1"/>
</dbReference>
<reference evidence="9" key="1">
    <citation type="submission" date="2018-10" db="EMBL/GenBank/DDBJ databases">
        <authorList>
            <person name="Kremnyov S.V."/>
            <person name="Bagaeva T.S."/>
            <person name="Kupaeva D.M."/>
        </authorList>
    </citation>
    <scope>NUCLEOTIDE SEQUENCE</scope>
</reference>
<evidence type="ECO:0000256" key="7">
    <source>
        <dbReference type="PROSITE-ProRule" id="PRU00201"/>
    </source>
</evidence>
<proteinExistence type="evidence at transcript level"/>
<dbReference type="InterPro" id="IPR002070">
    <property type="entry name" value="TF_Brachyury"/>
</dbReference>
<accession>A0A411JKL0</accession>
<dbReference type="GO" id="GO:0000785">
    <property type="term" value="C:chromatin"/>
    <property type="evidence" value="ECO:0007669"/>
    <property type="project" value="TreeGrafter"/>
</dbReference>
<organism evidence="9">
    <name type="scientific">Dynamena pumila</name>
    <dbReference type="NCBI Taxonomy" id="308606"/>
    <lineage>
        <taxon>Eukaryota</taxon>
        <taxon>Metazoa</taxon>
        <taxon>Cnidaria</taxon>
        <taxon>Hydrozoa</taxon>
        <taxon>Hydroidolina</taxon>
        <taxon>Leptothecata</taxon>
        <taxon>Sertulariidae</taxon>
        <taxon>Dynamena</taxon>
    </lineage>
</organism>
<dbReference type="GO" id="GO:0000978">
    <property type="term" value="F:RNA polymerase II cis-regulatory region sequence-specific DNA binding"/>
    <property type="evidence" value="ECO:0007669"/>
    <property type="project" value="InterPro"/>
</dbReference>
<dbReference type="InterPro" id="IPR036960">
    <property type="entry name" value="T-box_sf"/>
</dbReference>
<dbReference type="PROSITE" id="PS50252">
    <property type="entry name" value="TBOX_3"/>
    <property type="match status" value="1"/>
</dbReference>
<dbReference type="CDD" id="cd20192">
    <property type="entry name" value="T-box_TBXT_TBX19-like"/>
    <property type="match status" value="1"/>
</dbReference>
<sequence length="382" mass="44292">MKSDFSMAAILNGEGKDKHSKTEKLTKDITLRLSLEDADLWRSFHRMTNEMIVTKNGRRMFPVLKTMTSGLDPQAMYSVMLDFTPVDEHRWKYVNGEWSHAGKPEPTSSSKIYVHPDSPNFGSHWMKNPIVFSKVKLTNKENENGQVLMLNSLHKYAPRIHVVKVGNGEKIVSTYSFPETEFIAVTAYQNEEITNLKIRYNPFAKAFLDAKERNDHREYVERRGYCSCCSTSQMPPVSPYAFHHNSHPTHHALPPIAPPHFMNTCDKLIMRHHPYSRSTTSPYHHLSYTRQRSYQEIPSPTKTPTICSPYSPSHFKYDDDIHRHSISPPLTTRRHSPPTLIRSDVLSYQDQLRIKMEASNIHHRHGQIELRHTGRYRETSKV</sequence>
<dbReference type="SUPFAM" id="SSF49417">
    <property type="entry name" value="p53-like transcription factors"/>
    <property type="match status" value="1"/>
</dbReference>
<dbReference type="GO" id="GO:0000981">
    <property type="term" value="F:DNA-binding transcription factor activity, RNA polymerase II-specific"/>
    <property type="evidence" value="ECO:0007669"/>
    <property type="project" value="TreeGrafter"/>
</dbReference>
<keyword evidence="5" id="KW-0804">Transcription</keyword>
<comment type="caution">
    <text evidence="7">Lacks conserved residue(s) required for the propagation of feature annotation.</text>
</comment>
<evidence type="ECO:0000313" key="9">
    <source>
        <dbReference type="EMBL" id="QBC65504.1"/>
    </source>
</evidence>
<keyword evidence="2" id="KW-0217">Developmental protein</keyword>
<dbReference type="GO" id="GO:0045893">
    <property type="term" value="P:positive regulation of DNA-templated transcription"/>
    <property type="evidence" value="ECO:0007669"/>
    <property type="project" value="InterPro"/>
</dbReference>
<name>A0A411JKL0_9CNID</name>
<dbReference type="PRINTS" id="PR00938">
    <property type="entry name" value="BRACHYURY"/>
</dbReference>
<dbReference type="InterPro" id="IPR008967">
    <property type="entry name" value="p53-like_TF_DNA-bd_sf"/>
</dbReference>
<dbReference type="PRINTS" id="PR00937">
    <property type="entry name" value="TBOX"/>
</dbReference>
<dbReference type="PROSITE" id="PS01283">
    <property type="entry name" value="TBOX_1"/>
    <property type="match status" value="1"/>
</dbReference>
<dbReference type="InterPro" id="IPR001699">
    <property type="entry name" value="TF_T-box"/>
</dbReference>
<evidence type="ECO:0000256" key="5">
    <source>
        <dbReference type="ARBA" id="ARBA00023163"/>
    </source>
</evidence>
<keyword evidence="3" id="KW-0805">Transcription regulation</keyword>
<feature type="domain" description="T-box" evidence="8">
    <location>
        <begin position="35"/>
        <end position="209"/>
    </location>
</feature>
<keyword evidence="6 7" id="KW-0539">Nucleus</keyword>